<dbReference type="InterPro" id="IPR003390">
    <property type="entry name" value="DNA_integrity_scan_DisA_N"/>
</dbReference>
<feature type="transmembrane region" description="Helical" evidence="10">
    <location>
        <begin position="30"/>
        <end position="49"/>
    </location>
</feature>
<dbReference type="GO" id="GO:0005524">
    <property type="term" value="F:ATP binding"/>
    <property type="evidence" value="ECO:0007669"/>
    <property type="project" value="UniProtKB-UniRule"/>
</dbReference>
<dbReference type="SUPFAM" id="SSF143597">
    <property type="entry name" value="YojJ-like"/>
    <property type="match status" value="1"/>
</dbReference>
<proteinExistence type="inferred from homology"/>
<evidence type="ECO:0000259" key="11">
    <source>
        <dbReference type="PROSITE" id="PS51794"/>
    </source>
</evidence>
<dbReference type="InterPro" id="IPR034701">
    <property type="entry name" value="CdaA"/>
</dbReference>
<dbReference type="InterPro" id="IPR014046">
    <property type="entry name" value="C-di-AMP_synthase"/>
</dbReference>
<dbReference type="AlphaFoldDB" id="A0A6M6E1F9"/>
<evidence type="ECO:0000256" key="3">
    <source>
        <dbReference type="ARBA" id="ARBA00022679"/>
    </source>
</evidence>
<keyword evidence="9 10" id="KW-0472">Membrane</keyword>
<gene>
    <name evidence="10" type="primary">dacA</name>
    <name evidence="12" type="ORF">FDZ14_32900</name>
</gene>
<evidence type="ECO:0000313" key="12">
    <source>
        <dbReference type="EMBL" id="QJX80891.1"/>
    </source>
</evidence>
<dbReference type="Proteomes" id="UP000501076">
    <property type="component" value="Plasmid pFDU301A"/>
</dbReference>
<dbReference type="Pfam" id="PF02457">
    <property type="entry name" value="DAC"/>
    <property type="match status" value="1"/>
</dbReference>
<evidence type="ECO:0000256" key="8">
    <source>
        <dbReference type="ARBA" id="ARBA00022989"/>
    </source>
</evidence>
<keyword evidence="8 10" id="KW-1133">Transmembrane helix</keyword>
<accession>A0A6M6E1F9</accession>
<keyword evidence="7 10" id="KW-0067">ATP-binding</keyword>
<dbReference type="PANTHER" id="PTHR34185">
    <property type="entry name" value="DIADENYLATE CYCLASE"/>
    <property type="match status" value="1"/>
</dbReference>
<dbReference type="EMBL" id="CP045273">
    <property type="protein sequence ID" value="QJX80891.1"/>
    <property type="molecule type" value="Genomic_DNA"/>
</dbReference>
<keyword evidence="6 10" id="KW-0547">Nucleotide-binding</keyword>
<evidence type="ECO:0000256" key="2">
    <source>
        <dbReference type="ARBA" id="ARBA00022475"/>
    </source>
</evidence>
<comment type="similarity">
    <text evidence="10">Belongs to the adenylate cyclase family. DacA/CdaA subfamily.</text>
</comment>
<dbReference type="GO" id="GO:0106408">
    <property type="term" value="F:diadenylate cyclase activity"/>
    <property type="evidence" value="ECO:0007669"/>
    <property type="project" value="UniProtKB-EC"/>
</dbReference>
<evidence type="ECO:0000256" key="10">
    <source>
        <dbReference type="HAMAP-Rule" id="MF_01499"/>
    </source>
</evidence>
<evidence type="ECO:0000256" key="7">
    <source>
        <dbReference type="ARBA" id="ARBA00022840"/>
    </source>
</evidence>
<reference evidence="12 13" key="1">
    <citation type="submission" date="2019-10" db="EMBL/GenBank/DDBJ databases">
        <title>Complete genome sequences for adaption low water activity.</title>
        <authorList>
            <person name="Zhao L."/>
            <person name="Zhong J."/>
        </authorList>
    </citation>
    <scope>NUCLEOTIDE SEQUENCE [LARGE SCALE GENOMIC DNA]</scope>
    <source>
        <strain evidence="12 13">FDU301</strain>
        <plasmid evidence="13">pfdu301a</plasmid>
    </source>
</reference>
<evidence type="ECO:0000256" key="5">
    <source>
        <dbReference type="ARBA" id="ARBA00022695"/>
    </source>
</evidence>
<keyword evidence="2 10" id="KW-1003">Cell membrane</keyword>
<protein>
    <recommendedName>
        <fullName evidence="10">Diadenylate cyclase</fullName>
        <shortName evidence="10">DAC</shortName>
        <ecNumber evidence="10">2.7.7.85</ecNumber>
    </recommendedName>
    <alternativeName>
        <fullName evidence="10">Cyclic-di-AMP synthase</fullName>
        <shortName evidence="10">c-di-AMP synthase</shortName>
    </alternativeName>
</protein>
<evidence type="ECO:0000256" key="9">
    <source>
        <dbReference type="ARBA" id="ARBA00023136"/>
    </source>
</evidence>
<evidence type="ECO:0000256" key="4">
    <source>
        <dbReference type="ARBA" id="ARBA00022692"/>
    </source>
</evidence>
<evidence type="ECO:0000256" key="6">
    <source>
        <dbReference type="ARBA" id="ARBA00022741"/>
    </source>
</evidence>
<dbReference type="GO" id="GO:0004016">
    <property type="term" value="F:adenylate cyclase activity"/>
    <property type="evidence" value="ECO:0007669"/>
    <property type="project" value="UniProtKB-UniRule"/>
</dbReference>
<comment type="function">
    <text evidence="10">Catalyzes the condensation of 2 ATP molecules into cyclic di-AMP (c-di-AMP), a second messenger used to regulate differing processes in different bacteria.</text>
</comment>
<dbReference type="PROSITE" id="PS51794">
    <property type="entry name" value="DAC"/>
    <property type="match status" value="1"/>
</dbReference>
<keyword evidence="3 10" id="KW-0808">Transferase</keyword>
<feature type="transmembrane region" description="Helical" evidence="10">
    <location>
        <begin position="6"/>
        <end position="23"/>
    </location>
</feature>
<sequence length="246" mass="27590">MLWHNILDYVFIIAIILTLYRFIRKTEAVKMVLGIVLIYALSYIAGHLGFERTSFLLNLGTQTLAFGTLLIFSPELRMFLKKLGGFSGPKRPSNATLKIFEDALFDLSKNKHGALIIMDENGDISAASENQTFLDAKVSSSLIGTIFHPNTPLHDGAVLIQKGRIHFAGCKLPLSARRRDNFGTLGTRHMVAIETAENFDTIVFVVSEETGAIRIATKNGLYFVASRQDFRQFFLEHYDSTLKKLK</sequence>
<comment type="catalytic activity">
    <reaction evidence="1 10">
        <text>2 ATP = 3',3'-c-di-AMP + 2 diphosphate</text>
        <dbReference type="Rhea" id="RHEA:35655"/>
        <dbReference type="ChEBI" id="CHEBI:30616"/>
        <dbReference type="ChEBI" id="CHEBI:33019"/>
        <dbReference type="ChEBI" id="CHEBI:71500"/>
        <dbReference type="EC" id="2.7.7.85"/>
    </reaction>
</comment>
<dbReference type="InterPro" id="IPR050338">
    <property type="entry name" value="DisA"/>
</dbReference>
<organism evidence="12 13">
    <name type="scientific">Priestia megaterium</name>
    <name type="common">Bacillus megaterium</name>
    <dbReference type="NCBI Taxonomy" id="1404"/>
    <lineage>
        <taxon>Bacteria</taxon>
        <taxon>Bacillati</taxon>
        <taxon>Bacillota</taxon>
        <taxon>Bacilli</taxon>
        <taxon>Bacillales</taxon>
        <taxon>Bacillaceae</taxon>
        <taxon>Priestia</taxon>
    </lineage>
</organism>
<dbReference type="HAMAP" id="MF_01499">
    <property type="entry name" value="DacA"/>
    <property type="match status" value="1"/>
</dbReference>
<feature type="domain" description="DAC" evidence="11">
    <location>
        <begin position="73"/>
        <end position="227"/>
    </location>
</feature>
<dbReference type="EC" id="2.7.7.85" evidence="10"/>
<dbReference type="GO" id="GO:0006171">
    <property type="term" value="P:cAMP biosynthetic process"/>
    <property type="evidence" value="ECO:0007669"/>
    <property type="project" value="InterPro"/>
</dbReference>
<comment type="subunit">
    <text evidence="10">Probably a homodimer.</text>
</comment>
<dbReference type="InterPro" id="IPR036888">
    <property type="entry name" value="DNA_integrity_DisA_N_sf"/>
</dbReference>
<keyword evidence="5 10" id="KW-0548">Nucleotidyltransferase</keyword>
<name>A0A6M6E1F9_PRIMG</name>
<dbReference type="Gene3D" id="3.40.1700.10">
    <property type="entry name" value="DNA integrity scanning protein, DisA, N-terminal domain"/>
    <property type="match status" value="1"/>
</dbReference>
<comment type="caution">
    <text evidence="10">Lacks conserved residue(s) required for the propagation of feature annotation.</text>
</comment>
<evidence type="ECO:0000313" key="13">
    <source>
        <dbReference type="Proteomes" id="UP000501076"/>
    </source>
</evidence>
<evidence type="ECO:0000256" key="1">
    <source>
        <dbReference type="ARBA" id="ARBA00000877"/>
    </source>
</evidence>
<dbReference type="RefSeq" id="WP_171778890.1">
    <property type="nucleotide sequence ID" value="NZ_CP045273.1"/>
</dbReference>
<dbReference type="PANTHER" id="PTHR34185:SF1">
    <property type="entry name" value="DIADENYLATE CYCLASE"/>
    <property type="match status" value="1"/>
</dbReference>
<geneLocation type="plasmid" evidence="13">
    <name>pfdu301a</name>
</geneLocation>
<keyword evidence="12" id="KW-0614">Plasmid</keyword>
<keyword evidence="4 10" id="KW-0812">Transmembrane</keyword>
<dbReference type="PIRSF" id="PIRSF004793">
    <property type="entry name" value="UCP004793"/>
    <property type="match status" value="1"/>
</dbReference>